<organism evidence="2 3">
    <name type="scientific">Pseudogemmobacter faecipullorum</name>
    <dbReference type="NCBI Taxonomy" id="2755041"/>
    <lineage>
        <taxon>Bacteria</taxon>
        <taxon>Pseudomonadati</taxon>
        <taxon>Pseudomonadota</taxon>
        <taxon>Alphaproteobacteria</taxon>
        <taxon>Rhodobacterales</taxon>
        <taxon>Paracoccaceae</taxon>
        <taxon>Pseudogemmobacter</taxon>
    </lineage>
</organism>
<protein>
    <recommendedName>
        <fullName evidence="1">DNA helicase IV N-terminal domain-containing protein</fullName>
    </recommendedName>
</protein>
<dbReference type="EMBL" id="JACDXX010000014">
    <property type="protein sequence ID" value="MCB5411225.1"/>
    <property type="molecule type" value="Genomic_DNA"/>
</dbReference>
<feature type="non-terminal residue" evidence="2">
    <location>
        <position position="257"/>
    </location>
</feature>
<reference evidence="2 3" key="1">
    <citation type="submission" date="2020-07" db="EMBL/GenBank/DDBJ databases">
        <title>Pseudogemmobacter sp. nov., isolated from poultry manure in Taiwan.</title>
        <authorList>
            <person name="Lin S.-Y."/>
            <person name="Tang Y.-S."/>
            <person name="Young C.-C."/>
        </authorList>
    </citation>
    <scope>NUCLEOTIDE SEQUENCE [LARGE SCALE GENOMIC DNA]</scope>
    <source>
        <strain evidence="2 3">CC-YST710</strain>
    </source>
</reference>
<evidence type="ECO:0000313" key="3">
    <source>
        <dbReference type="Proteomes" id="UP001198571"/>
    </source>
</evidence>
<sequence>MLIPMPRRLKWDGGEELPMPSVRHSILILPSPLMKISRSFLPGLFASLAGSPYRSLELIKDGVNFSGRASGTLSFSALSDSPSLKTGLLSSTITLPRDQDDPIILRGAPKAQAQAFQEAAETAWRAFNLAELEREQARVDALLARLAELNNPAAYPSACHLEPVSRESWELWNCLIRKLQPAAIGPEQVARLAPIEAFAEAPSKARNAAVDRFVEAELVLWNSRLLRQKGAVAQHRKLRGSGGGGVVRSLVFQDRGR</sequence>
<name>A0ABS8CPV2_9RHOB</name>
<keyword evidence="3" id="KW-1185">Reference proteome</keyword>
<dbReference type="Proteomes" id="UP001198571">
    <property type="component" value="Unassembled WGS sequence"/>
</dbReference>
<feature type="domain" description="DNA helicase IV N-terminal" evidence="1">
    <location>
        <begin position="48"/>
        <end position="158"/>
    </location>
</feature>
<proteinExistence type="predicted"/>
<comment type="caution">
    <text evidence="2">The sequence shown here is derived from an EMBL/GenBank/DDBJ whole genome shotgun (WGS) entry which is preliminary data.</text>
</comment>
<gene>
    <name evidence="2" type="ORF">H0485_14630</name>
</gene>
<accession>A0ABS8CPV2</accession>
<dbReference type="Pfam" id="PF12462">
    <property type="entry name" value="Helicase_IV_N"/>
    <property type="match status" value="1"/>
</dbReference>
<dbReference type="InterPro" id="IPR022161">
    <property type="entry name" value="Helicase_IV_N"/>
</dbReference>
<evidence type="ECO:0000259" key="1">
    <source>
        <dbReference type="Pfam" id="PF12462"/>
    </source>
</evidence>
<evidence type="ECO:0000313" key="2">
    <source>
        <dbReference type="EMBL" id="MCB5411225.1"/>
    </source>
</evidence>